<sequence length="81" mass="8810">MTVSTPGPVSKTTPMVRFGSWHTAPRGPHVRETDPSLLEPAHLVLVAKVSPNPRTTPHLVNHGGREREPEWEGTRASPSEG</sequence>
<feature type="compositionally biased region" description="Basic and acidic residues" evidence="1">
    <location>
        <begin position="63"/>
        <end position="73"/>
    </location>
</feature>
<evidence type="ECO:0000313" key="2">
    <source>
        <dbReference type="EMBL" id="JAD47199.1"/>
    </source>
</evidence>
<reference evidence="2" key="1">
    <citation type="submission" date="2014-09" db="EMBL/GenBank/DDBJ databases">
        <authorList>
            <person name="Magalhaes I.L.F."/>
            <person name="Oliveira U."/>
            <person name="Santos F.R."/>
            <person name="Vidigal T.H.D.A."/>
            <person name="Brescovit A.D."/>
            <person name="Santos A.J."/>
        </authorList>
    </citation>
    <scope>NUCLEOTIDE SEQUENCE</scope>
    <source>
        <tissue evidence="2">Shoot tissue taken approximately 20 cm above the soil surface</tissue>
    </source>
</reference>
<protein>
    <submittedName>
        <fullName evidence="2">Uncharacterized protein</fullName>
    </submittedName>
</protein>
<dbReference type="AlphaFoldDB" id="A0A0A9A699"/>
<reference evidence="2" key="2">
    <citation type="journal article" date="2015" name="Data Brief">
        <title>Shoot transcriptome of the giant reed, Arundo donax.</title>
        <authorList>
            <person name="Barrero R.A."/>
            <person name="Guerrero F.D."/>
            <person name="Moolhuijzen P."/>
            <person name="Goolsby J.A."/>
            <person name="Tidwell J."/>
            <person name="Bellgard S.E."/>
            <person name="Bellgard M.I."/>
        </authorList>
    </citation>
    <scope>NUCLEOTIDE SEQUENCE</scope>
    <source>
        <tissue evidence="2">Shoot tissue taken approximately 20 cm above the soil surface</tissue>
    </source>
</reference>
<proteinExistence type="predicted"/>
<dbReference type="EMBL" id="GBRH01250696">
    <property type="protein sequence ID" value="JAD47199.1"/>
    <property type="molecule type" value="Transcribed_RNA"/>
</dbReference>
<feature type="region of interest" description="Disordered" evidence="1">
    <location>
        <begin position="1"/>
        <end position="35"/>
    </location>
</feature>
<feature type="region of interest" description="Disordered" evidence="1">
    <location>
        <begin position="49"/>
        <end position="81"/>
    </location>
</feature>
<organism evidence="2">
    <name type="scientific">Arundo donax</name>
    <name type="common">Giant reed</name>
    <name type="synonym">Donax arundinaceus</name>
    <dbReference type="NCBI Taxonomy" id="35708"/>
    <lineage>
        <taxon>Eukaryota</taxon>
        <taxon>Viridiplantae</taxon>
        <taxon>Streptophyta</taxon>
        <taxon>Embryophyta</taxon>
        <taxon>Tracheophyta</taxon>
        <taxon>Spermatophyta</taxon>
        <taxon>Magnoliopsida</taxon>
        <taxon>Liliopsida</taxon>
        <taxon>Poales</taxon>
        <taxon>Poaceae</taxon>
        <taxon>PACMAD clade</taxon>
        <taxon>Arundinoideae</taxon>
        <taxon>Arundineae</taxon>
        <taxon>Arundo</taxon>
    </lineage>
</organism>
<accession>A0A0A9A699</accession>
<evidence type="ECO:0000256" key="1">
    <source>
        <dbReference type="SAM" id="MobiDB-lite"/>
    </source>
</evidence>
<name>A0A0A9A699_ARUDO</name>
<feature type="compositionally biased region" description="Polar residues" evidence="1">
    <location>
        <begin position="1"/>
        <end position="13"/>
    </location>
</feature>